<name>A0A9N9IWG0_9GLOM</name>
<dbReference type="OrthoDB" id="2415495at2759"/>
<proteinExistence type="predicted"/>
<protein>
    <submittedName>
        <fullName evidence="1">12140_t:CDS:1</fullName>
    </submittedName>
</protein>
<keyword evidence="2" id="KW-1185">Reference proteome</keyword>
<dbReference type="AlphaFoldDB" id="A0A9N9IWG0"/>
<gene>
    <name evidence="1" type="ORF">RFULGI_LOCUS13628</name>
</gene>
<organism evidence="1 2">
    <name type="scientific">Racocetra fulgida</name>
    <dbReference type="NCBI Taxonomy" id="60492"/>
    <lineage>
        <taxon>Eukaryota</taxon>
        <taxon>Fungi</taxon>
        <taxon>Fungi incertae sedis</taxon>
        <taxon>Mucoromycota</taxon>
        <taxon>Glomeromycotina</taxon>
        <taxon>Glomeromycetes</taxon>
        <taxon>Diversisporales</taxon>
        <taxon>Gigasporaceae</taxon>
        <taxon>Racocetra</taxon>
    </lineage>
</organism>
<reference evidence="1" key="1">
    <citation type="submission" date="2021-06" db="EMBL/GenBank/DDBJ databases">
        <authorList>
            <person name="Kallberg Y."/>
            <person name="Tangrot J."/>
            <person name="Rosling A."/>
        </authorList>
    </citation>
    <scope>NUCLEOTIDE SEQUENCE</scope>
    <source>
        <strain evidence="1">IN212</strain>
    </source>
</reference>
<sequence>MCCERRAKKRQEKNLISRKKSKTNISADITIPVISTSSSQINNAPDTLQVNSNLENYDNFESTLEANFFENEFANILQTEEIEEYIISSQSDEYDNVNTLSYCMDEVERFITIQFQNAESSEEPVKFVFEIELDSGLLDAVELGQDLETNLLNLKKIK</sequence>
<comment type="caution">
    <text evidence="1">The sequence shown here is derived from an EMBL/GenBank/DDBJ whole genome shotgun (WGS) entry which is preliminary data.</text>
</comment>
<accession>A0A9N9IWG0</accession>
<feature type="non-terminal residue" evidence="1">
    <location>
        <position position="158"/>
    </location>
</feature>
<dbReference type="EMBL" id="CAJVPZ010036527">
    <property type="protein sequence ID" value="CAG8751493.1"/>
    <property type="molecule type" value="Genomic_DNA"/>
</dbReference>
<evidence type="ECO:0000313" key="1">
    <source>
        <dbReference type="EMBL" id="CAG8751493.1"/>
    </source>
</evidence>
<dbReference type="Proteomes" id="UP000789396">
    <property type="component" value="Unassembled WGS sequence"/>
</dbReference>
<evidence type="ECO:0000313" key="2">
    <source>
        <dbReference type="Proteomes" id="UP000789396"/>
    </source>
</evidence>